<dbReference type="InterPro" id="IPR018060">
    <property type="entry name" value="HTH_AraC"/>
</dbReference>
<dbReference type="InterPro" id="IPR001789">
    <property type="entry name" value="Sig_transdc_resp-reg_receiver"/>
</dbReference>
<dbReference type="InterPro" id="IPR011006">
    <property type="entry name" value="CheY-like_superfamily"/>
</dbReference>
<keyword evidence="4" id="KW-0902">Two-component regulatory system</keyword>
<dbReference type="SMART" id="SM00448">
    <property type="entry name" value="REC"/>
    <property type="match status" value="1"/>
</dbReference>
<dbReference type="SUPFAM" id="SSF46689">
    <property type="entry name" value="Homeodomain-like"/>
    <property type="match status" value="2"/>
</dbReference>
<comment type="caution">
    <text evidence="12">The sequence shown here is derived from an EMBL/GenBank/DDBJ whole genome shotgun (WGS) entry which is preliminary data.</text>
</comment>
<dbReference type="AlphaFoldDB" id="A0A090Y9E5"/>
<keyword evidence="5" id="KW-0805">Transcription regulation</keyword>
<dbReference type="Pfam" id="PF00072">
    <property type="entry name" value="Response_reg"/>
    <property type="match status" value="1"/>
</dbReference>
<dbReference type="InterPro" id="IPR009057">
    <property type="entry name" value="Homeodomain-like_sf"/>
</dbReference>
<dbReference type="PATRIC" id="fig|44252.3.peg.5265"/>
<feature type="domain" description="Response regulatory" evidence="11">
    <location>
        <begin position="3"/>
        <end position="120"/>
    </location>
</feature>
<dbReference type="GeneID" id="77007742"/>
<evidence type="ECO:0000256" key="8">
    <source>
        <dbReference type="PROSITE-ProRule" id="PRU00169"/>
    </source>
</evidence>
<evidence type="ECO:0000313" key="12">
    <source>
        <dbReference type="EMBL" id="KFM95403.1"/>
    </source>
</evidence>
<evidence type="ECO:0000313" key="13">
    <source>
        <dbReference type="Proteomes" id="UP000029278"/>
    </source>
</evidence>
<feature type="coiled-coil region" evidence="9">
    <location>
        <begin position="109"/>
        <end position="136"/>
    </location>
</feature>
<dbReference type="GO" id="GO:0000160">
    <property type="term" value="P:phosphorelay signal transduction system"/>
    <property type="evidence" value="ECO:0007669"/>
    <property type="project" value="UniProtKB-KW"/>
</dbReference>
<dbReference type="InterPro" id="IPR041522">
    <property type="entry name" value="CdaR_GGDEF"/>
</dbReference>
<comment type="subcellular location">
    <subcellularLocation>
        <location evidence="1">Cytoplasm</location>
    </subcellularLocation>
</comment>
<dbReference type="PRINTS" id="PR00032">
    <property type="entry name" value="HTHARAC"/>
</dbReference>
<evidence type="ECO:0000256" key="4">
    <source>
        <dbReference type="ARBA" id="ARBA00023012"/>
    </source>
</evidence>
<evidence type="ECO:0000259" key="10">
    <source>
        <dbReference type="PROSITE" id="PS01124"/>
    </source>
</evidence>
<feature type="modified residue" description="4-aspartylphosphate" evidence="8">
    <location>
        <position position="55"/>
    </location>
</feature>
<evidence type="ECO:0000256" key="3">
    <source>
        <dbReference type="ARBA" id="ARBA00022553"/>
    </source>
</evidence>
<evidence type="ECO:0000256" key="1">
    <source>
        <dbReference type="ARBA" id="ARBA00004496"/>
    </source>
</evidence>
<evidence type="ECO:0000256" key="9">
    <source>
        <dbReference type="SAM" id="Coils"/>
    </source>
</evidence>
<dbReference type="CDD" id="cd17536">
    <property type="entry name" value="REC_YesN-like"/>
    <property type="match status" value="1"/>
</dbReference>
<dbReference type="Pfam" id="PF12833">
    <property type="entry name" value="HTH_18"/>
    <property type="match status" value="1"/>
</dbReference>
<sequence>MYKLILADDEEDVREGLLQLIDWESVGFAVADTAENGKEAAEMVEKHVPDVVVTDIQMPFMNGLQLAEWIRGHYPATKIIILTGYEEFEYAQKAIRLGIDEYILKPFSAAELADILRKVKEQIDAELAEKENVQLLTEHYRKNLPVLQSLFLSSLVSRRLRETEIQEKSQHYGLDLNGSEYMVSVLRIDAAPGRKEAAGNGGGDKTRMASGSISLKDTNDTQLRLFAVYNIADEIVKGHPADKAFIHHDEVVLLSIRRHEGSEDLAARTLQLLEEIRFSVERFLKLTVTIGAGRAAARLNDAVTSYEEALKALDYRVILGGNKVIWIEVVESREYVPLAVDELKEKELVRCLKVGSDQELERLLEDMFGVLADNKVSYQDFQVYLLEMLTAVIKVAKDSHADLDKLFGEGPGFLGTFAKFAHADEAKAWFLDICMKLKHSIASDRQSSYNKLVEEAKEYILANYGDHDLSIAKVCRHLHISAGYFSNIFKKETKTTFVSYLLGVRMEAAQRLLAATDLKAFEIAERVGFSDPNYFSFCFRKKFGISPKEYRGGARNP</sequence>
<dbReference type="Gene3D" id="1.10.10.60">
    <property type="entry name" value="Homeodomain-like"/>
    <property type="match status" value="2"/>
</dbReference>
<dbReference type="Gene3D" id="3.40.50.2300">
    <property type="match status" value="1"/>
</dbReference>
<dbReference type="InterPro" id="IPR020449">
    <property type="entry name" value="Tscrpt_reg_AraC-type_HTH"/>
</dbReference>
<keyword evidence="6" id="KW-0238">DNA-binding</keyword>
<evidence type="ECO:0000256" key="5">
    <source>
        <dbReference type="ARBA" id="ARBA00023015"/>
    </source>
</evidence>
<feature type="domain" description="HTH araC/xylS-type" evidence="10">
    <location>
        <begin position="454"/>
        <end position="553"/>
    </location>
</feature>
<reference evidence="12 13" key="1">
    <citation type="submission" date="2014-04" db="EMBL/GenBank/DDBJ databases">
        <authorList>
            <person name="Bishop-Lilly K.A."/>
            <person name="Broomall S.M."/>
            <person name="Chain P.S."/>
            <person name="Chertkov O."/>
            <person name="Coyne S.R."/>
            <person name="Daligault H.E."/>
            <person name="Davenport K.W."/>
            <person name="Erkkila T."/>
            <person name="Frey K.G."/>
            <person name="Gibbons H.S."/>
            <person name="Gu W."/>
            <person name="Jaissle J."/>
            <person name="Johnson S.L."/>
            <person name="Koroleva G.I."/>
            <person name="Ladner J.T."/>
            <person name="Lo C.-C."/>
            <person name="Minogue T.D."/>
            <person name="Munk C."/>
            <person name="Palacios G.F."/>
            <person name="Redden C.L."/>
            <person name="Rosenzweig C.N."/>
            <person name="Scholz M.B."/>
            <person name="Teshima H."/>
            <person name="Xu Y."/>
        </authorList>
    </citation>
    <scope>NUCLEOTIDE SEQUENCE [LARGE SCALE GENOMIC DNA]</scope>
    <source>
        <strain evidence="12 13">8244</strain>
    </source>
</reference>
<keyword evidence="9" id="KW-0175">Coiled coil</keyword>
<dbReference type="GO" id="GO:0043565">
    <property type="term" value="F:sequence-specific DNA binding"/>
    <property type="evidence" value="ECO:0007669"/>
    <property type="project" value="InterPro"/>
</dbReference>
<dbReference type="PROSITE" id="PS01124">
    <property type="entry name" value="HTH_ARAC_FAMILY_2"/>
    <property type="match status" value="1"/>
</dbReference>
<evidence type="ECO:0000256" key="6">
    <source>
        <dbReference type="ARBA" id="ARBA00023125"/>
    </source>
</evidence>
<accession>A0A090Y9E5</accession>
<keyword evidence="13" id="KW-1185">Reference proteome</keyword>
<organism evidence="12 13">
    <name type="scientific">Paenibacillus macerans</name>
    <name type="common">Bacillus macerans</name>
    <dbReference type="NCBI Taxonomy" id="44252"/>
    <lineage>
        <taxon>Bacteria</taxon>
        <taxon>Bacillati</taxon>
        <taxon>Bacillota</taxon>
        <taxon>Bacilli</taxon>
        <taxon>Bacillales</taxon>
        <taxon>Paenibacillaceae</taxon>
        <taxon>Paenibacillus</taxon>
    </lineage>
</organism>
<dbReference type="PANTHER" id="PTHR42713:SF3">
    <property type="entry name" value="TRANSCRIPTIONAL REGULATORY PROTEIN HPTR"/>
    <property type="match status" value="1"/>
</dbReference>
<gene>
    <name evidence="12" type="ORF">DJ90_5537</name>
</gene>
<dbReference type="PROSITE" id="PS50110">
    <property type="entry name" value="RESPONSE_REGULATORY"/>
    <property type="match status" value="1"/>
</dbReference>
<dbReference type="HOGENOM" id="CLU_000445_5_0_9"/>
<dbReference type="PANTHER" id="PTHR42713">
    <property type="entry name" value="HISTIDINE KINASE-RELATED"/>
    <property type="match status" value="1"/>
</dbReference>
<dbReference type="OrthoDB" id="9794370at2"/>
<protein>
    <submittedName>
        <fullName evidence="12">Helix-turn-helix domain protein</fullName>
    </submittedName>
</protein>
<dbReference type="SUPFAM" id="SSF52172">
    <property type="entry name" value="CheY-like"/>
    <property type="match status" value="1"/>
</dbReference>
<evidence type="ECO:0000256" key="7">
    <source>
        <dbReference type="ARBA" id="ARBA00023163"/>
    </source>
</evidence>
<dbReference type="InterPro" id="IPR051552">
    <property type="entry name" value="HptR"/>
</dbReference>
<keyword evidence="7" id="KW-0804">Transcription</keyword>
<evidence type="ECO:0000259" key="11">
    <source>
        <dbReference type="PROSITE" id="PS50110"/>
    </source>
</evidence>
<proteinExistence type="predicted"/>
<evidence type="ECO:0000256" key="2">
    <source>
        <dbReference type="ARBA" id="ARBA00022490"/>
    </source>
</evidence>
<dbReference type="GO" id="GO:0003700">
    <property type="term" value="F:DNA-binding transcription factor activity"/>
    <property type="evidence" value="ECO:0007669"/>
    <property type="project" value="InterPro"/>
</dbReference>
<dbReference type="SMART" id="SM00342">
    <property type="entry name" value="HTH_ARAC"/>
    <property type="match status" value="1"/>
</dbReference>
<dbReference type="GO" id="GO:0005737">
    <property type="term" value="C:cytoplasm"/>
    <property type="evidence" value="ECO:0007669"/>
    <property type="project" value="UniProtKB-SubCell"/>
</dbReference>
<name>A0A090Y9E5_PAEMA</name>
<dbReference type="Pfam" id="PF17853">
    <property type="entry name" value="GGDEF_2"/>
    <property type="match status" value="1"/>
</dbReference>
<dbReference type="EMBL" id="JMQA01000042">
    <property type="protein sequence ID" value="KFM95403.1"/>
    <property type="molecule type" value="Genomic_DNA"/>
</dbReference>
<dbReference type="Proteomes" id="UP000029278">
    <property type="component" value="Unassembled WGS sequence"/>
</dbReference>
<dbReference type="RefSeq" id="WP_036623734.1">
    <property type="nucleotide sequence ID" value="NZ_JAKOBR010000110.1"/>
</dbReference>
<keyword evidence="2" id="KW-0963">Cytoplasm</keyword>
<dbReference type="STRING" id="44252.DJ90_5537"/>
<keyword evidence="3 8" id="KW-0597">Phosphoprotein</keyword>